<organism evidence="1 2">
    <name type="scientific">Panagrolaimus sp. PS1159</name>
    <dbReference type="NCBI Taxonomy" id="55785"/>
    <lineage>
        <taxon>Eukaryota</taxon>
        <taxon>Metazoa</taxon>
        <taxon>Ecdysozoa</taxon>
        <taxon>Nematoda</taxon>
        <taxon>Chromadorea</taxon>
        <taxon>Rhabditida</taxon>
        <taxon>Tylenchina</taxon>
        <taxon>Panagrolaimomorpha</taxon>
        <taxon>Panagrolaimoidea</taxon>
        <taxon>Panagrolaimidae</taxon>
        <taxon>Panagrolaimus</taxon>
    </lineage>
</organism>
<protein>
    <submittedName>
        <fullName evidence="2">Uncharacterized protein</fullName>
    </submittedName>
</protein>
<reference evidence="2" key="1">
    <citation type="submission" date="2022-11" db="UniProtKB">
        <authorList>
            <consortium name="WormBaseParasite"/>
        </authorList>
    </citation>
    <scope>IDENTIFICATION</scope>
</reference>
<dbReference type="WBParaSite" id="PS1159_v2.g21242.t1">
    <property type="protein sequence ID" value="PS1159_v2.g21242.t1"/>
    <property type="gene ID" value="PS1159_v2.g21242"/>
</dbReference>
<dbReference type="Proteomes" id="UP000887580">
    <property type="component" value="Unplaced"/>
</dbReference>
<evidence type="ECO:0000313" key="2">
    <source>
        <dbReference type="WBParaSite" id="PS1159_v2.g21242.t1"/>
    </source>
</evidence>
<evidence type="ECO:0000313" key="1">
    <source>
        <dbReference type="Proteomes" id="UP000887580"/>
    </source>
</evidence>
<sequence>MQNSEMISADPRDHEKPPLCSIESDENIHSFHSTSFRPTDSIAKFTYKNKTYRALAKSVTPSELAKRFKIRVDGIRVIHGNREYKVIQDKDIFSPLLAPASYEIVYDSKEHIANIIEIKPELNKHHNSSNSSSHHHSHSHEDSRDRAHSGAGSKRSSVSHSTKVKIIFNEKIFEKENILHVQPSVILEYFEIEPSNKKIKLKKKNAIFEVNESENYFVPELVPGKYYLIVEEMEESLVVESGEFCFLVGKNEILKHDCCKNSIEDVLQRIGEISFDSFRLLDESGKVMNFDGDVIFEVGKTYYLNYNTPAPEPLKFPSIKHFYAGLTLNRPLSFMAPYLIAILLGKTYYISYNAPAPEPLKFPSIKHFYVGLTLNRPLSFMAPYLIAILRAMAILSKLNPEKSSLKSSKHDSNKKHNLICNSSISTSAFQIAYRINDVAKLLHLITNKIANDKIDYFPDSSENEFEENSDPTSQGMIISEFVMDFPGSNLDPVLKLLKKALIDIEEFLDLIVESMKEKQVNVETVETALIIEKGKHQRREQKITFENIVDENDEGEYRQIAQKDYRILPNTTVIEVSKNRKHFDYIFQLIEKIIKTSEEPDYKDIAHLLNISAEVLHSIYLHWRFFQEFLHYQDAYFGKDQKRLSVSDVCLTVSQQLKSCAIMWNFIGKKLPFFIDLKSGDEKNVSNLWEKYKSEINAAQYSVEICYLTKKYMINN</sequence>
<accession>A0AC35FVJ2</accession>
<proteinExistence type="predicted"/>
<name>A0AC35FVJ2_9BILA</name>